<name>A0A0R1UPQ2_9LACO</name>
<dbReference type="PATRIC" id="fig|1423753.3.peg.196"/>
<reference evidence="3 4" key="1">
    <citation type="journal article" date="2015" name="Genome Announc.">
        <title>Expanding the biotechnology potential of lactobacilli through comparative genomics of 213 strains and associated genera.</title>
        <authorList>
            <person name="Sun Z."/>
            <person name="Harris H.M."/>
            <person name="McCann A."/>
            <person name="Guo C."/>
            <person name="Argimon S."/>
            <person name="Zhang W."/>
            <person name="Yang X."/>
            <person name="Jeffery I.B."/>
            <person name="Cooney J.C."/>
            <person name="Kagawa T.F."/>
            <person name="Liu W."/>
            <person name="Song Y."/>
            <person name="Salvetti E."/>
            <person name="Wrobel A."/>
            <person name="Rasinkangas P."/>
            <person name="Parkhill J."/>
            <person name="Rea M.C."/>
            <person name="O'Sullivan O."/>
            <person name="Ritari J."/>
            <person name="Douillard F.P."/>
            <person name="Paul Ross R."/>
            <person name="Yang R."/>
            <person name="Briner A.E."/>
            <person name="Felis G.E."/>
            <person name="de Vos W.M."/>
            <person name="Barrangou R."/>
            <person name="Klaenhammer T.R."/>
            <person name="Caufield P.W."/>
            <person name="Cui Y."/>
            <person name="Zhang H."/>
            <person name="O'Toole P.W."/>
        </authorList>
    </citation>
    <scope>NUCLEOTIDE SEQUENCE [LARGE SCALE GENOMIC DNA]</scope>
    <source>
        <strain evidence="3 4">DSM 16381</strain>
    </source>
</reference>
<dbReference type="PANTHER" id="PTHR41259">
    <property type="entry name" value="DOUBLE-STRAND BREAK REPAIR RAD50 ATPASE, PUTATIVE-RELATED"/>
    <property type="match status" value="1"/>
</dbReference>
<keyword evidence="1" id="KW-0175">Coiled coil</keyword>
<gene>
    <name evidence="3" type="ORF">FD28_GL000189</name>
</gene>
<accession>A0A0R1UPQ2</accession>
<dbReference type="EMBL" id="AZFS01000050">
    <property type="protein sequence ID" value="KRL95165.1"/>
    <property type="molecule type" value="Genomic_DNA"/>
</dbReference>
<evidence type="ECO:0000259" key="2">
    <source>
        <dbReference type="Pfam" id="PF13514"/>
    </source>
</evidence>
<proteinExistence type="predicted"/>
<dbReference type="Pfam" id="PF13514">
    <property type="entry name" value="AAA_27"/>
    <property type="match status" value="1"/>
</dbReference>
<feature type="coiled-coil region" evidence="1">
    <location>
        <begin position="566"/>
        <end position="593"/>
    </location>
</feature>
<evidence type="ECO:0000313" key="4">
    <source>
        <dbReference type="Proteomes" id="UP000051580"/>
    </source>
</evidence>
<evidence type="ECO:0000313" key="3">
    <source>
        <dbReference type="EMBL" id="KRL95165.1"/>
    </source>
</evidence>
<dbReference type="InterPro" id="IPR038734">
    <property type="entry name" value="YhaN_AAA"/>
</dbReference>
<organism evidence="3 4">
    <name type="scientific">Levilactobacillus hammesii DSM 16381</name>
    <dbReference type="NCBI Taxonomy" id="1423753"/>
    <lineage>
        <taxon>Bacteria</taxon>
        <taxon>Bacillati</taxon>
        <taxon>Bacillota</taxon>
        <taxon>Bacilli</taxon>
        <taxon>Lactobacillales</taxon>
        <taxon>Lactobacillaceae</taxon>
        <taxon>Levilactobacillus</taxon>
    </lineage>
</organism>
<feature type="domain" description="YhaN AAA" evidence="2">
    <location>
        <begin position="3"/>
        <end position="207"/>
    </location>
</feature>
<dbReference type="InterPro" id="IPR027417">
    <property type="entry name" value="P-loop_NTPase"/>
</dbReference>
<feature type="coiled-coil region" evidence="1">
    <location>
        <begin position="375"/>
        <end position="405"/>
    </location>
</feature>
<protein>
    <submittedName>
        <fullName evidence="3">DNA repair ATPase</fullName>
    </submittedName>
</protein>
<dbReference type="STRING" id="1423753.FD28_GL000189"/>
<dbReference type="SUPFAM" id="SSF52540">
    <property type="entry name" value="P-loop containing nucleoside triphosphate hydrolases"/>
    <property type="match status" value="1"/>
</dbReference>
<comment type="caution">
    <text evidence="3">The sequence shown here is derived from an EMBL/GenBank/DDBJ whole genome shotgun (WGS) entry which is preliminary data.</text>
</comment>
<keyword evidence="4" id="KW-1185">Reference proteome</keyword>
<sequence length="876" mass="97419">MTMRLNRLTIYGFGKFHDRTFHLTKGFNALLGPNEAGKSTLTQFISAILFGFPTKKHPALRYEPLDGSRFGGEIAFTLSGTDYLVSRVDGPRGGKVTLRNTTLDLTLPAATLAQLLAPVDAQLFAHVYAINEPQLGTVFAASKQELIDRLRHVGAVGSDFWLRQAQLLENSAEDLYKPQGRKPTLNQLLQEHQVLTDKLNKANTSYTTYWELRQRQQHLQAQQTDLQRQLAVHRQIANQYDQQLALWPVYQQWVTLGDATDRPVSGFQQNDAAALERLTNQVTATVATLKDDQDQLATLQEQAQLPPLFQDYLLVTAQVDPLIAQLPEMTIAAREQYRLQTEQADFQRRASSIEQQYAQGGQMPRVFSLATTQRVHELTSNLTLATQKRRRLQQQLNQLNEQYRQQQPTRQQRQNPLADKQIGWLAAGLVVLVGSMFLPATIFKLAGAMLGVAVGYYGVFIVDSSTPASRQQQSLAEDIRDVQAQLREGSHEINQLTSQLDDIGDAHGLGEIPVVQWAAAQEAIVEWDRLTQRIEAADAQLTTATTALTDFKTAVQRALPAVTTDFPALTAQLQELQATRQRLQAQESDVTASAVRLKRDQVAVDQAQHAVTTFLQTRNLRSTDAFYQQYQQIREQGNRASQRTALAQQIGKQPLAALQQVTSHEALAQQTTTAAGQVVTLQHQLDTATAQLATTAGQLAHLTASGTQATLRQRLANLETQMQDVTQAWLVDRLVSQWIAATLAAASGDRLPQIVKMASQFYGKLTENRYTEIELTPATLRVRRMDGDWRSVSQLSRGTAEQLDLAVKLAFAVVMAQQVAMPVVIDDGFVNFDAQRREAAYRLLASISADIQVILFTADTTVADGLTTENLIRLTD</sequence>
<dbReference type="Gene3D" id="3.40.50.300">
    <property type="entry name" value="P-loop containing nucleotide triphosphate hydrolases"/>
    <property type="match status" value="2"/>
</dbReference>
<dbReference type="AlphaFoldDB" id="A0A0R1UPQ2"/>
<dbReference type="PANTHER" id="PTHR41259:SF1">
    <property type="entry name" value="DOUBLE-STRAND BREAK REPAIR RAD50 ATPASE, PUTATIVE-RELATED"/>
    <property type="match status" value="1"/>
</dbReference>
<dbReference type="Proteomes" id="UP000051580">
    <property type="component" value="Unassembled WGS sequence"/>
</dbReference>
<evidence type="ECO:0000256" key="1">
    <source>
        <dbReference type="SAM" id="Coils"/>
    </source>
</evidence>